<keyword evidence="7 8" id="KW-0472">Membrane</keyword>
<feature type="transmembrane region" description="Helical" evidence="8">
    <location>
        <begin position="117"/>
        <end position="138"/>
    </location>
</feature>
<comment type="similarity">
    <text evidence="2">Belongs to the peptide transporter carbon starvation (CstA) (TC 2.A.114) family.</text>
</comment>
<sequence>MRKWLLSILIWAAVSVLGAIGFAVIALSRGETVNSFWLLTAAFCSYAVGYRFYSRFISRKIMGLTDKRATPAEVHNDGKDFVPTNKWVLFGHHFAAIAGAGPLVGPTLAAQMGYLPGTIWIIVGCVLGGAVQDFIILFGSMRRNGKSLGQIAKEEIGPVGGALALIGILAIMVILIAVLAMVVVNALADSPWATFSIFMTMPIAIFMGLYMRFIRPGRVMEGSLIGLVLLFLSLYGGQAVASSATWAPVFTFSKQELALMIIIYGFIASILPVWLLLAPRDYLSSFLKIGTIGVLAVGIVLTLPPLHMPALTKFIDGTGPVFSGDLFPFLFITIACGSISGFHALISSGTTPKMIAKESHAPLIGYGSMLIESAVAIMAMIAACVLTPGVYFAVNSPAAAIGVDVAAAAQTISSWGFSVSPDQLSGLANDIGENSVLSRTGGAPSLAIGMAMIFTGILGGKAFMAFWYHFAILFEAVFILTTVDAGTRVGRFMVQDLLGNIFPKMKRVDWLPGNIIGSAVIAAGWGYFLYQGVVDPLGGIYTLWPMFGISNQMLAAIAFAVGTTIIFKMGKARFAWVTIVPMAWLSAATLTAAWQKLFHADPAIGFLSHAAKLKAALAAQTLPQGVKTVEAAQKMIFNDQVDAAVCAILLIITVAVIIDSLRIWFNILNGKRIPLQEAPYVASKGDAFYDSNIHSA</sequence>
<keyword evidence="3" id="KW-0813">Transport</keyword>
<feature type="transmembrane region" description="Helical" evidence="8">
    <location>
        <begin position="440"/>
        <end position="460"/>
    </location>
</feature>
<evidence type="ECO:0000313" key="10">
    <source>
        <dbReference type="EMBL" id="MBM7590732.1"/>
    </source>
</evidence>
<dbReference type="InterPro" id="IPR003706">
    <property type="entry name" value="CstA_N"/>
</dbReference>
<dbReference type="InterPro" id="IPR051605">
    <property type="entry name" value="CstA"/>
</dbReference>
<feature type="transmembrane region" description="Helical" evidence="8">
    <location>
        <begin position="223"/>
        <end position="245"/>
    </location>
</feature>
<dbReference type="GO" id="GO:0009267">
    <property type="term" value="P:cellular response to starvation"/>
    <property type="evidence" value="ECO:0007669"/>
    <property type="project" value="InterPro"/>
</dbReference>
<evidence type="ECO:0000256" key="3">
    <source>
        <dbReference type="ARBA" id="ARBA00022448"/>
    </source>
</evidence>
<evidence type="ECO:0000256" key="6">
    <source>
        <dbReference type="ARBA" id="ARBA00022989"/>
    </source>
</evidence>
<feature type="transmembrane region" description="Helical" evidence="8">
    <location>
        <begin position="326"/>
        <end position="346"/>
    </location>
</feature>
<dbReference type="PANTHER" id="PTHR30252">
    <property type="entry name" value="INNER MEMBRANE PEPTIDE TRANSPORTER"/>
    <property type="match status" value="1"/>
</dbReference>
<name>A0A939BSH8_9BACL</name>
<feature type="transmembrane region" description="Helical" evidence="8">
    <location>
        <begin position="34"/>
        <end position="53"/>
    </location>
</feature>
<keyword evidence="4" id="KW-1003">Cell membrane</keyword>
<feature type="transmembrane region" description="Helical" evidence="8">
    <location>
        <begin position="367"/>
        <end position="392"/>
    </location>
</feature>
<feature type="transmembrane region" description="Helical" evidence="8">
    <location>
        <begin position="641"/>
        <end position="665"/>
    </location>
</feature>
<feature type="transmembrane region" description="Helical" evidence="8">
    <location>
        <begin position="542"/>
        <end position="567"/>
    </location>
</feature>
<feature type="transmembrane region" description="Helical" evidence="8">
    <location>
        <begin position="159"/>
        <end position="186"/>
    </location>
</feature>
<evidence type="ECO:0000256" key="8">
    <source>
        <dbReference type="SAM" id="Phobius"/>
    </source>
</evidence>
<keyword evidence="6 8" id="KW-1133">Transmembrane helix</keyword>
<dbReference type="EMBL" id="JAFBEB010000007">
    <property type="protein sequence ID" value="MBM7590732.1"/>
    <property type="molecule type" value="Genomic_DNA"/>
</dbReference>
<evidence type="ECO:0000256" key="2">
    <source>
        <dbReference type="ARBA" id="ARBA00007755"/>
    </source>
</evidence>
<proteinExistence type="inferred from homology"/>
<dbReference type="GO" id="GO:0005886">
    <property type="term" value="C:plasma membrane"/>
    <property type="evidence" value="ECO:0007669"/>
    <property type="project" value="UniProtKB-SubCell"/>
</dbReference>
<protein>
    <submittedName>
        <fullName evidence="10">Carbon starvation protein</fullName>
    </submittedName>
</protein>
<dbReference type="PANTHER" id="PTHR30252:SF3">
    <property type="entry name" value="PYRUVATE_PROTON SYMPORTER BTST"/>
    <property type="match status" value="1"/>
</dbReference>
<evidence type="ECO:0000256" key="1">
    <source>
        <dbReference type="ARBA" id="ARBA00004651"/>
    </source>
</evidence>
<dbReference type="AlphaFoldDB" id="A0A939BSH8"/>
<evidence type="ECO:0000256" key="5">
    <source>
        <dbReference type="ARBA" id="ARBA00022692"/>
    </source>
</evidence>
<dbReference type="Proteomes" id="UP000717624">
    <property type="component" value="Unassembled WGS sequence"/>
</dbReference>
<feature type="domain" description="CstA N-terminal" evidence="9">
    <location>
        <begin position="34"/>
        <end position="592"/>
    </location>
</feature>
<evidence type="ECO:0000313" key="11">
    <source>
        <dbReference type="Proteomes" id="UP000717624"/>
    </source>
</evidence>
<comment type="caution">
    <text evidence="10">The sequence shown here is derived from an EMBL/GenBank/DDBJ whole genome shotgun (WGS) entry which is preliminary data.</text>
</comment>
<feature type="transmembrane region" description="Helical" evidence="8">
    <location>
        <begin position="508"/>
        <end position="530"/>
    </location>
</feature>
<dbReference type="RefSeq" id="WP_204518481.1">
    <property type="nucleotide sequence ID" value="NZ_BAABIN010000016.1"/>
</dbReference>
<comment type="subcellular location">
    <subcellularLocation>
        <location evidence="1">Cell membrane</location>
        <topology evidence="1">Multi-pass membrane protein</topology>
    </subcellularLocation>
</comment>
<evidence type="ECO:0000256" key="7">
    <source>
        <dbReference type="ARBA" id="ARBA00023136"/>
    </source>
</evidence>
<feature type="transmembrane region" description="Helical" evidence="8">
    <location>
        <begin position="192"/>
        <end position="211"/>
    </location>
</feature>
<reference evidence="10" key="1">
    <citation type="submission" date="2021-01" db="EMBL/GenBank/DDBJ databases">
        <title>Genomic Encyclopedia of Type Strains, Phase IV (KMG-IV): sequencing the most valuable type-strain genomes for metagenomic binning, comparative biology and taxonomic classification.</title>
        <authorList>
            <person name="Goeker M."/>
        </authorList>
    </citation>
    <scope>NUCLEOTIDE SEQUENCE</scope>
    <source>
        <strain evidence="10">DSM 25523</strain>
    </source>
</reference>
<dbReference type="Pfam" id="PF02554">
    <property type="entry name" value="CstA"/>
    <property type="match status" value="1"/>
</dbReference>
<keyword evidence="5 8" id="KW-0812">Transmembrane</keyword>
<keyword evidence="11" id="KW-1185">Reference proteome</keyword>
<feature type="transmembrane region" description="Helical" evidence="8">
    <location>
        <begin position="87"/>
        <end position="105"/>
    </location>
</feature>
<gene>
    <name evidence="10" type="ORF">JOD01_002342</name>
</gene>
<feature type="transmembrane region" description="Helical" evidence="8">
    <location>
        <begin position="289"/>
        <end position="306"/>
    </location>
</feature>
<feature type="transmembrane region" description="Helical" evidence="8">
    <location>
        <begin position="257"/>
        <end position="277"/>
    </location>
</feature>
<organism evidence="10 11">
    <name type="scientific">Brevibacillus fulvus</name>
    <dbReference type="NCBI Taxonomy" id="1125967"/>
    <lineage>
        <taxon>Bacteria</taxon>
        <taxon>Bacillati</taxon>
        <taxon>Bacillota</taxon>
        <taxon>Bacilli</taxon>
        <taxon>Bacillales</taxon>
        <taxon>Paenibacillaceae</taxon>
        <taxon>Brevibacillus</taxon>
    </lineage>
</organism>
<feature type="transmembrane region" description="Helical" evidence="8">
    <location>
        <begin position="574"/>
        <end position="594"/>
    </location>
</feature>
<evidence type="ECO:0000256" key="4">
    <source>
        <dbReference type="ARBA" id="ARBA00022475"/>
    </source>
</evidence>
<evidence type="ECO:0000259" key="9">
    <source>
        <dbReference type="Pfam" id="PF02554"/>
    </source>
</evidence>
<accession>A0A939BSH8</accession>